<dbReference type="InterPro" id="IPR042231">
    <property type="entry name" value="Cho/carn_acyl_trans_2"/>
</dbReference>
<dbReference type="GO" id="GO:0004092">
    <property type="term" value="F:carnitine O-acetyltransferase activity"/>
    <property type="evidence" value="ECO:0007669"/>
    <property type="project" value="TreeGrafter"/>
</dbReference>
<keyword evidence="2" id="KW-0808">Transferase</keyword>
<evidence type="ECO:0000256" key="3">
    <source>
        <dbReference type="ARBA" id="ARBA00023315"/>
    </source>
</evidence>
<evidence type="ECO:0000313" key="7">
    <source>
        <dbReference type="Proteomes" id="UP000504633"/>
    </source>
</evidence>
<dbReference type="Gene3D" id="3.30.559.10">
    <property type="entry name" value="Chloramphenicol acetyltransferase-like domain"/>
    <property type="match status" value="1"/>
</dbReference>
<dbReference type="Pfam" id="PF00755">
    <property type="entry name" value="Carn_acyltransf"/>
    <property type="match status" value="1"/>
</dbReference>
<dbReference type="RefSeq" id="XP_023161509.2">
    <property type="nucleotide sequence ID" value="XM_023305741.2"/>
</dbReference>
<name>A0A6J1L6R2_DROHY</name>
<feature type="active site" description="Proton acceptor" evidence="4">
    <location>
        <position position="453"/>
    </location>
</feature>
<gene>
    <name evidence="8" type="primary">LOC111593142</name>
</gene>
<evidence type="ECO:0000313" key="8">
    <source>
        <dbReference type="RefSeq" id="XP_023161509.2"/>
    </source>
</evidence>
<accession>A0A6J1L6R2</accession>
<evidence type="ECO:0000256" key="4">
    <source>
        <dbReference type="PIRSR" id="PIRSR600542-1"/>
    </source>
</evidence>
<keyword evidence="7" id="KW-1185">Reference proteome</keyword>
<dbReference type="SUPFAM" id="SSF52777">
    <property type="entry name" value="CoA-dependent acyltransferases"/>
    <property type="match status" value="2"/>
</dbReference>
<dbReference type="OrthoDB" id="240216at2759"/>
<dbReference type="InterPro" id="IPR000542">
    <property type="entry name" value="Carn_acyl_trans"/>
</dbReference>
<dbReference type="GeneID" id="111593142"/>
<evidence type="ECO:0000259" key="6">
    <source>
        <dbReference type="Pfam" id="PF00755"/>
    </source>
</evidence>
<dbReference type="PANTHER" id="PTHR22589">
    <property type="entry name" value="CARNITINE O-ACYLTRANSFERASE"/>
    <property type="match status" value="1"/>
</dbReference>
<evidence type="ECO:0000256" key="2">
    <source>
        <dbReference type="ARBA" id="ARBA00022679"/>
    </source>
</evidence>
<dbReference type="InterPro" id="IPR039551">
    <property type="entry name" value="Cho/carn_acyl_trans"/>
</dbReference>
<dbReference type="FunFam" id="3.30.559.70:FF:000010">
    <property type="entry name" value="Carnitine O-Acetyl-Transferase, isoform B"/>
    <property type="match status" value="1"/>
</dbReference>
<protein>
    <submittedName>
        <fullName evidence="8">Carnitine O-acetyltransferase-like isoform X1</fullName>
    </submittedName>
</protein>
<dbReference type="GO" id="GO:0005777">
    <property type="term" value="C:peroxisome"/>
    <property type="evidence" value="ECO:0007669"/>
    <property type="project" value="TreeGrafter"/>
</dbReference>
<keyword evidence="3" id="KW-0012">Acyltransferase</keyword>
<dbReference type="Gene3D" id="3.30.559.70">
    <property type="entry name" value="Choline/Carnitine o-acyltransferase, domain 2"/>
    <property type="match status" value="1"/>
</dbReference>
<proteinExistence type="inferred from homology"/>
<sequence>MRALITTEHFFGKLSNRQSRYSRTSTRAKSTNEKSLVTKLVEYVVKWGKTEHPPTQQAKTKSEQKEEEEERSPKIIKISAATTYTHNGSRSDVSKTAFHSSSNLEMRSRFMPEARAQSMPAFSSPQEQLGNVIPLEVNQLLVRVRENGLPRDLLKYPVQPLQHTLTRYLESVQPLLSESEMQKEEDLAVDFMRNQGYELQSLLEKTGQSNVNWLTDRWTNVSYLGYRAPLTIFSSSCISFPQQNFLNSLNFLSFTAKAIYAMCEFHSIVENNQLPVRKLEGFDLDNSQFYNVFGTVRIPQRSSDTLQQCASNYVVVIHKNNFYKLPVFDAEDMRIFNVFHIRKQLFKIIKSGRPLGKPIGLLTHDRRDHWAEGHELLCRNQLNAQTIKCIEQSLFTVSLDEAIHVPAGEERVLLASQLMHGGGPHINSANRWMDKTLQLIVNPNGIAGLCCEHSPAEPQPAASIMDYVLKKIPEPTYGNDAKDSYQTDALEWLFFDEKDESISFWLKTANRTVNELTSRLQLHATRFECYGKKLLHTQHLESDCFIQMALQLAFYRLHRQLPAQMETAHLRIFKYGRSEIIRTTSNESLKFVFAMISEDETTQNRLLALKAAVDHHRQQTMLALKGCGIDRHFFGLEQMAYEHGIALPNFFQSDGFLKSKDFRILSSQLLTPHDSFMVYGPLNSDGYGCCYNLRDNDITFTISAWNHNPEISPSDFGMAIETALADMGHLILDLSNCTAVE</sequence>
<dbReference type="Proteomes" id="UP000504633">
    <property type="component" value="Unplaced"/>
</dbReference>
<organism evidence="7 8">
    <name type="scientific">Drosophila hydei</name>
    <name type="common">Fruit fly</name>
    <dbReference type="NCBI Taxonomy" id="7224"/>
    <lineage>
        <taxon>Eukaryota</taxon>
        <taxon>Metazoa</taxon>
        <taxon>Ecdysozoa</taxon>
        <taxon>Arthropoda</taxon>
        <taxon>Hexapoda</taxon>
        <taxon>Insecta</taxon>
        <taxon>Pterygota</taxon>
        <taxon>Neoptera</taxon>
        <taxon>Endopterygota</taxon>
        <taxon>Diptera</taxon>
        <taxon>Brachycera</taxon>
        <taxon>Muscomorpha</taxon>
        <taxon>Ephydroidea</taxon>
        <taxon>Drosophilidae</taxon>
        <taxon>Drosophila</taxon>
    </lineage>
</organism>
<feature type="domain" description="Choline/carnitine acyltransferase" evidence="6">
    <location>
        <begin position="157"/>
        <end position="721"/>
    </location>
</feature>
<dbReference type="InterPro" id="IPR023213">
    <property type="entry name" value="CAT-like_dom_sf"/>
</dbReference>
<dbReference type="KEGG" id="dhe:111593142"/>
<reference evidence="8" key="1">
    <citation type="submission" date="2025-08" db="UniProtKB">
        <authorList>
            <consortium name="RefSeq"/>
        </authorList>
    </citation>
    <scope>IDENTIFICATION</scope>
    <source>
        <strain evidence="8">15085-1641.00</strain>
        <tissue evidence="8">Whole body</tissue>
    </source>
</reference>
<evidence type="ECO:0000256" key="1">
    <source>
        <dbReference type="ARBA" id="ARBA00005232"/>
    </source>
</evidence>
<comment type="similarity">
    <text evidence="1">Belongs to the carnitine/choline acetyltransferase family.</text>
</comment>
<dbReference type="AlphaFoldDB" id="A0A6J1L6R2"/>
<dbReference type="GO" id="GO:0019254">
    <property type="term" value="P:carnitine metabolic process, CoA-linked"/>
    <property type="evidence" value="ECO:0007669"/>
    <property type="project" value="TreeGrafter"/>
</dbReference>
<dbReference type="PANTHER" id="PTHR22589:SF103">
    <property type="entry name" value="CARNITINE O-ACETYL-TRANSFERASE, ISOFORM A-RELATED"/>
    <property type="match status" value="1"/>
</dbReference>
<evidence type="ECO:0000256" key="5">
    <source>
        <dbReference type="SAM" id="MobiDB-lite"/>
    </source>
</evidence>
<feature type="region of interest" description="Disordered" evidence="5">
    <location>
        <begin position="51"/>
        <end position="74"/>
    </location>
</feature>